<dbReference type="Proteomes" id="UP000094893">
    <property type="component" value="Unassembled WGS sequence"/>
</dbReference>
<evidence type="ECO:0000256" key="2">
    <source>
        <dbReference type="SAM" id="SignalP"/>
    </source>
</evidence>
<comment type="caution">
    <text evidence="3">The sequence shown here is derived from an EMBL/GenBank/DDBJ whole genome shotgun (WGS) entry which is preliminary data.</text>
</comment>
<evidence type="ECO:0000313" key="4">
    <source>
        <dbReference type="Proteomes" id="UP000094893"/>
    </source>
</evidence>
<dbReference type="Pfam" id="PF13429">
    <property type="entry name" value="TPR_15"/>
    <property type="match status" value="1"/>
</dbReference>
<dbReference type="eggNOG" id="COG0457">
    <property type="taxonomic scope" value="Bacteria"/>
</dbReference>
<dbReference type="EMBL" id="LWSA01000258">
    <property type="protein sequence ID" value="OCX69202.1"/>
    <property type="molecule type" value="Genomic_DNA"/>
</dbReference>
<accession>A0A1C2JBY2</accession>
<keyword evidence="2" id="KW-0732">Signal</keyword>
<gene>
    <name evidence="3" type="ORF">A6P07_16920</name>
</gene>
<proteinExistence type="predicted"/>
<sequence length="553" mass="61622">MTRPKLLLGIILLATGITAQAQDSAPTTPWWKAPGSLAADDAKWRAEYDKQKENSDAFAASLAQSIKTGKGMSYLDQGGVSPSWYKAPMVVEPFPGSYSHELYGLAYNVFLKTGQLKEAYRLAYTAVLQVPESVVWRQRLIQVGTWLGQREMVLQQWQWMANHGQPGARAAAVKLAAALSRPDIVIQLLSPLARAGQLSDADWKTLIYAYGQLSEPDKAIADINQSLQRTGPNRFLLEQEAYLSYQRGEIAQSLAALQGVEKHFQATPDIAIQEARLLSMQGNYTEAFAAMDRVRSKASLNNVPFWHLLAVLAWEIHDHNAAFDAEKKLYLLDAASQYDLQRLIMLTGPTNPEAALAVARRGWEKYQLAYFYFESLTYAGQAHAWKTLGRLLRAVPARDPQKLRSYATYWLAMGQWANAVENYPAAERAYAEALRLNPEDEIAKNNLLWMLVDSGNVQALRALLVGDALQPSDSLRDVTQNALERLGHDASALFLARQRQQQSLKPTSLQLLNEASLWESAGNSGIAWSLRQKAIADSLSSLQNHRQERAPNE</sequence>
<feature type="chain" id="PRO_5009838098" evidence="2">
    <location>
        <begin position="22"/>
        <end position="553"/>
    </location>
</feature>
<name>A0A1C2JBY2_ACITH</name>
<keyword evidence="1" id="KW-0802">TPR repeat</keyword>
<dbReference type="SUPFAM" id="SSF48452">
    <property type="entry name" value="TPR-like"/>
    <property type="match status" value="2"/>
</dbReference>
<feature type="repeat" description="TPR" evidence="1">
    <location>
        <begin position="407"/>
        <end position="440"/>
    </location>
</feature>
<dbReference type="AlphaFoldDB" id="A0A1C2JBY2"/>
<dbReference type="PROSITE" id="PS50005">
    <property type="entry name" value="TPR"/>
    <property type="match status" value="1"/>
</dbReference>
<dbReference type="RefSeq" id="WP_024893170.1">
    <property type="nucleotide sequence ID" value="NZ_LWRZ01000006.1"/>
</dbReference>
<organism evidence="3 4">
    <name type="scientific">Acidithiobacillus thiooxidans</name>
    <name type="common">Thiobacillus thiooxidans</name>
    <dbReference type="NCBI Taxonomy" id="930"/>
    <lineage>
        <taxon>Bacteria</taxon>
        <taxon>Pseudomonadati</taxon>
        <taxon>Pseudomonadota</taxon>
        <taxon>Acidithiobacillia</taxon>
        <taxon>Acidithiobacillales</taxon>
        <taxon>Acidithiobacillaceae</taxon>
        <taxon>Acidithiobacillus</taxon>
    </lineage>
</organism>
<reference evidence="3 4" key="1">
    <citation type="journal article" date="2016" name="Int. J. Mol. Sci.">
        <title>Comparative genomics of the extreme acidophile Acidithiobacillus thiooxidans reveals intraspecific divergence and niche adaptation.</title>
        <authorList>
            <person name="Zhang X."/>
            <person name="Feng X."/>
            <person name="Tao J."/>
            <person name="Ma L."/>
            <person name="Xiao Y."/>
            <person name="Liang Y."/>
            <person name="Liu X."/>
            <person name="Yin H."/>
        </authorList>
    </citation>
    <scope>NUCLEOTIDE SEQUENCE [LARGE SCALE GENOMIC DNA]</scope>
    <source>
        <strain evidence="3 4">A02</strain>
    </source>
</reference>
<dbReference type="Gene3D" id="1.25.40.10">
    <property type="entry name" value="Tetratricopeptide repeat domain"/>
    <property type="match status" value="2"/>
</dbReference>
<evidence type="ECO:0000256" key="1">
    <source>
        <dbReference type="PROSITE-ProRule" id="PRU00339"/>
    </source>
</evidence>
<evidence type="ECO:0000313" key="3">
    <source>
        <dbReference type="EMBL" id="OCX69202.1"/>
    </source>
</evidence>
<dbReference type="InterPro" id="IPR019734">
    <property type="entry name" value="TPR_rpt"/>
</dbReference>
<dbReference type="InterPro" id="IPR011990">
    <property type="entry name" value="TPR-like_helical_dom_sf"/>
</dbReference>
<protein>
    <submittedName>
        <fullName evidence="3">Uncharacterized protein</fullName>
    </submittedName>
</protein>
<feature type="signal peptide" evidence="2">
    <location>
        <begin position="1"/>
        <end position="21"/>
    </location>
</feature>